<name>A0A7X6HCW0_9MICC</name>
<evidence type="ECO:0000313" key="2">
    <source>
        <dbReference type="EMBL" id="NKX53342.1"/>
    </source>
</evidence>
<keyword evidence="3" id="KW-1185">Reference proteome</keyword>
<proteinExistence type="predicted"/>
<dbReference type="InterPro" id="IPR006026">
    <property type="entry name" value="Peptidase_Metallo"/>
</dbReference>
<protein>
    <recommendedName>
        <fullName evidence="1">Peptidase metallopeptidase domain-containing protein</fullName>
    </recommendedName>
</protein>
<sequence>MATTNQNHFCTIRTAAPPAGNTKAALLNESRWNVSTLKVQFLEGDPDLQRRVLEVAREWTGPDLANLEFNRAEDTDGDIRITFEQGNGSWSYLGTHAQHIPVSEPTMNYGWLTPDSDDDELRRVVLHEFGHAIGLIHEHQNPQRPINWNRAAVIADLSGPPNRWDLETIEHNIFKRYDPAELSATDTDSSSIMMYPIPASWTTDGFSAGLNSGLSETDKEFIRTAYPW</sequence>
<dbReference type="InterPro" id="IPR001506">
    <property type="entry name" value="Peptidase_M12A"/>
</dbReference>
<dbReference type="Gene3D" id="3.40.390.10">
    <property type="entry name" value="Collagenase (Catalytic Domain)"/>
    <property type="match status" value="1"/>
</dbReference>
<dbReference type="GO" id="GO:0006508">
    <property type="term" value="P:proteolysis"/>
    <property type="evidence" value="ECO:0007669"/>
    <property type="project" value="InterPro"/>
</dbReference>
<comment type="caution">
    <text evidence="2">The sequence shown here is derived from an EMBL/GenBank/DDBJ whole genome shotgun (WGS) entry which is preliminary data.</text>
</comment>
<dbReference type="Pfam" id="PF01400">
    <property type="entry name" value="Astacin"/>
    <property type="match status" value="1"/>
</dbReference>
<evidence type="ECO:0000259" key="1">
    <source>
        <dbReference type="SMART" id="SM00235"/>
    </source>
</evidence>
<dbReference type="AlphaFoldDB" id="A0A7X6HCW0"/>
<dbReference type="GO" id="GO:0004222">
    <property type="term" value="F:metalloendopeptidase activity"/>
    <property type="evidence" value="ECO:0007669"/>
    <property type="project" value="InterPro"/>
</dbReference>
<dbReference type="RefSeq" id="WP_168484660.1">
    <property type="nucleotide sequence ID" value="NZ_JAAZSQ010000001.1"/>
</dbReference>
<evidence type="ECO:0000313" key="3">
    <source>
        <dbReference type="Proteomes" id="UP000544090"/>
    </source>
</evidence>
<dbReference type="InterPro" id="IPR024079">
    <property type="entry name" value="MetalloPept_cat_dom_sf"/>
</dbReference>
<accession>A0A7X6HCW0</accession>
<dbReference type="Proteomes" id="UP000544090">
    <property type="component" value="Unassembled WGS sequence"/>
</dbReference>
<dbReference type="EMBL" id="JAAZSQ010000001">
    <property type="protein sequence ID" value="NKX53342.1"/>
    <property type="molecule type" value="Genomic_DNA"/>
</dbReference>
<dbReference type="SUPFAM" id="SSF55486">
    <property type="entry name" value="Metalloproteases ('zincins'), catalytic domain"/>
    <property type="match status" value="1"/>
</dbReference>
<reference evidence="2 3" key="1">
    <citation type="submission" date="2020-04" db="EMBL/GenBank/DDBJ databases">
        <title>Arthrobacter sp. nov.</title>
        <authorList>
            <person name="Liu S."/>
        </authorList>
    </citation>
    <scope>NUCLEOTIDE SEQUENCE [LARGE SCALE GENOMIC DNA]</scope>
    <source>
        <strain evidence="2 3">E918</strain>
    </source>
</reference>
<dbReference type="GO" id="GO:0008270">
    <property type="term" value="F:zinc ion binding"/>
    <property type="evidence" value="ECO:0007669"/>
    <property type="project" value="InterPro"/>
</dbReference>
<organism evidence="2 3">
    <name type="scientific">Arthrobacter mobilis</name>
    <dbReference type="NCBI Taxonomy" id="2724944"/>
    <lineage>
        <taxon>Bacteria</taxon>
        <taxon>Bacillati</taxon>
        <taxon>Actinomycetota</taxon>
        <taxon>Actinomycetes</taxon>
        <taxon>Micrococcales</taxon>
        <taxon>Micrococcaceae</taxon>
        <taxon>Arthrobacter</taxon>
    </lineage>
</organism>
<dbReference type="SMART" id="SM00235">
    <property type="entry name" value="ZnMc"/>
    <property type="match status" value="1"/>
</dbReference>
<feature type="domain" description="Peptidase metallopeptidase" evidence="1">
    <location>
        <begin position="28"/>
        <end position="159"/>
    </location>
</feature>
<gene>
    <name evidence="2" type="ORF">HGG74_02075</name>
</gene>
<dbReference type="CDD" id="cd04327">
    <property type="entry name" value="ZnMc_MMP_like_3"/>
    <property type="match status" value="1"/>
</dbReference>